<evidence type="ECO:0000313" key="4">
    <source>
        <dbReference type="WBParaSite" id="PgB03_g144_t03"/>
    </source>
</evidence>
<dbReference type="AlphaFoldDB" id="A0A914ZMK2"/>
<accession>A0A914ZMK2</accession>
<dbReference type="Proteomes" id="UP000887569">
    <property type="component" value="Unplaced"/>
</dbReference>
<keyword evidence="2" id="KW-1185">Reference proteome</keyword>
<evidence type="ECO:0000313" key="3">
    <source>
        <dbReference type="WBParaSite" id="PgB03_g144_t02"/>
    </source>
</evidence>
<reference evidence="3 4" key="1">
    <citation type="submission" date="2022-11" db="UniProtKB">
        <authorList>
            <consortium name="WormBaseParasite"/>
        </authorList>
    </citation>
    <scope>IDENTIFICATION</scope>
</reference>
<proteinExistence type="predicted"/>
<dbReference type="WBParaSite" id="PgB03_g144_t03">
    <property type="protein sequence ID" value="PgB03_g144_t03"/>
    <property type="gene ID" value="PgB03_g144"/>
</dbReference>
<feature type="compositionally biased region" description="Basic and acidic residues" evidence="1">
    <location>
        <begin position="8"/>
        <end position="29"/>
    </location>
</feature>
<feature type="region of interest" description="Disordered" evidence="1">
    <location>
        <begin position="1"/>
        <end position="30"/>
    </location>
</feature>
<evidence type="ECO:0000313" key="2">
    <source>
        <dbReference type="Proteomes" id="UP000887569"/>
    </source>
</evidence>
<name>A0A914ZMK2_PARUN</name>
<protein>
    <submittedName>
        <fullName evidence="3 4">Uncharacterized protein</fullName>
    </submittedName>
</protein>
<organism evidence="2 3">
    <name type="scientific">Parascaris univalens</name>
    <name type="common">Nematode worm</name>
    <dbReference type="NCBI Taxonomy" id="6257"/>
    <lineage>
        <taxon>Eukaryota</taxon>
        <taxon>Metazoa</taxon>
        <taxon>Ecdysozoa</taxon>
        <taxon>Nematoda</taxon>
        <taxon>Chromadorea</taxon>
        <taxon>Rhabditida</taxon>
        <taxon>Spirurina</taxon>
        <taxon>Ascaridomorpha</taxon>
        <taxon>Ascaridoidea</taxon>
        <taxon>Ascarididae</taxon>
        <taxon>Parascaris</taxon>
    </lineage>
</organism>
<evidence type="ECO:0000256" key="1">
    <source>
        <dbReference type="SAM" id="MobiDB-lite"/>
    </source>
</evidence>
<sequence length="114" mass="12972">MAKYQGKSSEKEKRPPSGKDTDTLRESVRRMNFIENMPTKTVSVSKWSRICLQTMSCCHRHKNVSHSLFTHCTTGIETRSFKNHSEVEHAVISFRTSDQSSTFITTGMEEIDAG</sequence>
<dbReference type="WBParaSite" id="PgB03_g144_t02">
    <property type="protein sequence ID" value="PgB03_g144_t02"/>
    <property type="gene ID" value="PgB03_g144"/>
</dbReference>